<feature type="coiled-coil region" evidence="1">
    <location>
        <begin position="328"/>
        <end position="355"/>
    </location>
</feature>
<dbReference type="EMBL" id="JACGWK010000001">
    <property type="protein sequence ID" value="KAL0380094.1"/>
    <property type="molecule type" value="Genomic_DNA"/>
</dbReference>
<dbReference type="AlphaFoldDB" id="A0AAW2RJ75"/>
<protein>
    <submittedName>
        <fullName evidence="3">Uncharacterized protein</fullName>
    </submittedName>
</protein>
<reference evidence="3" key="1">
    <citation type="submission" date="2020-06" db="EMBL/GenBank/DDBJ databases">
        <authorList>
            <person name="Li T."/>
            <person name="Hu X."/>
            <person name="Zhang T."/>
            <person name="Song X."/>
            <person name="Zhang H."/>
            <person name="Dai N."/>
            <person name="Sheng W."/>
            <person name="Hou X."/>
            <person name="Wei L."/>
        </authorList>
    </citation>
    <scope>NUCLEOTIDE SEQUENCE</scope>
    <source>
        <strain evidence="3">G01</strain>
        <tissue evidence="3">Leaf</tissue>
    </source>
</reference>
<gene>
    <name evidence="3" type="ORF">Sangu_0073700</name>
</gene>
<keyword evidence="1" id="KW-0175">Coiled coil</keyword>
<feature type="region of interest" description="Disordered" evidence="2">
    <location>
        <begin position="76"/>
        <end position="156"/>
    </location>
</feature>
<proteinExistence type="predicted"/>
<reference evidence="3" key="2">
    <citation type="journal article" date="2024" name="Plant">
        <title>Genomic evolution and insights into agronomic trait innovations of Sesamum species.</title>
        <authorList>
            <person name="Miao H."/>
            <person name="Wang L."/>
            <person name="Qu L."/>
            <person name="Liu H."/>
            <person name="Sun Y."/>
            <person name="Le M."/>
            <person name="Wang Q."/>
            <person name="Wei S."/>
            <person name="Zheng Y."/>
            <person name="Lin W."/>
            <person name="Duan Y."/>
            <person name="Cao H."/>
            <person name="Xiong S."/>
            <person name="Wang X."/>
            <person name="Wei L."/>
            <person name="Li C."/>
            <person name="Ma Q."/>
            <person name="Ju M."/>
            <person name="Zhao R."/>
            <person name="Li G."/>
            <person name="Mu C."/>
            <person name="Tian Q."/>
            <person name="Mei H."/>
            <person name="Zhang T."/>
            <person name="Gao T."/>
            <person name="Zhang H."/>
        </authorList>
    </citation>
    <scope>NUCLEOTIDE SEQUENCE</scope>
    <source>
        <strain evidence="3">G01</strain>
    </source>
</reference>
<comment type="caution">
    <text evidence="3">The sequence shown here is derived from an EMBL/GenBank/DDBJ whole genome shotgun (WGS) entry which is preliminary data.</text>
</comment>
<sequence length="579" mass="63893">MKLPHIRENGNLRLQVHLQKSYSRRTQSPTASRRRRLTEAIHSVSAVSRQTHLPFDDNTLISTEFSNSRDNPLFWATSSSSPDKEESGKISEIASSNNKKSSSLSTRNARNGNNSSISVSEQRGRSATRSSGDKNGIGRSLSRVRGRSVSRAPCKGAYEDGKEQEVVTSTVARNRNEIKKIDNGVKRTNSVRSRSAIRGCRNNAGTTVTQIQATEWSEDDSAYSLQISNLEDGISIGSLSEAEEKTIKAVCEDLKLMGKKGGGDMPPGEIYASVRSEVRRAISDIQNELESACQRNNANIVAATSVAVMPMPSGVVNPEPVELISDIRREYAMKLEESEERARKLRADLAVEEHRGQELDRILKEILLEPKTSDIQRSRRGRRTSNERKRMSKRLTDEAMAYFDECVSLSTFDSSDFSASEDPPYSSVGGAVYAGASSLVRASPSTSCCYDQGSDLHQKQIFGVQVQFYSCEDSGPTANSSSAEPGSTQLYQFSFADKKSENVGPKEDIWNYIRNFERGAKKDLDFEETLSYYDAGEYSAHGHRESVLIDRVLYSSRIESGGLILCGGAVPFLPFASVM</sequence>
<evidence type="ECO:0000256" key="2">
    <source>
        <dbReference type="SAM" id="MobiDB-lite"/>
    </source>
</evidence>
<evidence type="ECO:0000256" key="1">
    <source>
        <dbReference type="SAM" id="Coils"/>
    </source>
</evidence>
<accession>A0AAW2RJ75</accession>
<feature type="compositionally biased region" description="Polar residues" evidence="2">
    <location>
        <begin position="106"/>
        <end position="130"/>
    </location>
</feature>
<feature type="compositionally biased region" description="Low complexity" evidence="2">
    <location>
        <begin position="95"/>
        <end position="105"/>
    </location>
</feature>
<dbReference type="PANTHER" id="PTHR34466:SF3">
    <property type="entry name" value="OS11G0129800 PROTEIN"/>
    <property type="match status" value="1"/>
</dbReference>
<dbReference type="PANTHER" id="PTHR34466">
    <property type="entry name" value="OS11G0129800 PROTEIN"/>
    <property type="match status" value="1"/>
</dbReference>
<name>A0AAW2RJ75_9LAMI</name>
<organism evidence="3">
    <name type="scientific">Sesamum angustifolium</name>
    <dbReference type="NCBI Taxonomy" id="2727405"/>
    <lineage>
        <taxon>Eukaryota</taxon>
        <taxon>Viridiplantae</taxon>
        <taxon>Streptophyta</taxon>
        <taxon>Embryophyta</taxon>
        <taxon>Tracheophyta</taxon>
        <taxon>Spermatophyta</taxon>
        <taxon>Magnoliopsida</taxon>
        <taxon>eudicotyledons</taxon>
        <taxon>Gunneridae</taxon>
        <taxon>Pentapetalae</taxon>
        <taxon>asterids</taxon>
        <taxon>lamiids</taxon>
        <taxon>Lamiales</taxon>
        <taxon>Pedaliaceae</taxon>
        <taxon>Sesamum</taxon>
    </lineage>
</organism>
<evidence type="ECO:0000313" key="3">
    <source>
        <dbReference type="EMBL" id="KAL0380094.1"/>
    </source>
</evidence>